<feature type="modified residue" description="4-aspartylphosphate" evidence="1">
    <location>
        <position position="55"/>
    </location>
</feature>
<dbReference type="InterPro" id="IPR007492">
    <property type="entry name" value="LytTR_DNA-bd_dom"/>
</dbReference>
<protein>
    <recommendedName>
        <fullName evidence="6">DNA-binding response regulator</fullName>
    </recommendedName>
</protein>
<dbReference type="Gene3D" id="2.40.50.1020">
    <property type="entry name" value="LytTr DNA-binding domain"/>
    <property type="match status" value="1"/>
</dbReference>
<dbReference type="PANTHER" id="PTHR37299">
    <property type="entry name" value="TRANSCRIPTIONAL REGULATOR-RELATED"/>
    <property type="match status" value="1"/>
</dbReference>
<reference evidence="4" key="1">
    <citation type="journal article" date="2014" name="Int. J. Syst. Evol. Microbiol.">
        <title>Complete genome sequence of Corynebacterium casei LMG S-19264T (=DSM 44701T), isolated from a smear-ripened cheese.</title>
        <authorList>
            <consortium name="US DOE Joint Genome Institute (JGI-PGF)"/>
            <person name="Walter F."/>
            <person name="Albersmeier A."/>
            <person name="Kalinowski J."/>
            <person name="Ruckert C."/>
        </authorList>
    </citation>
    <scope>NUCLEOTIDE SEQUENCE</scope>
    <source>
        <strain evidence="4">CGMCC 1.15290</strain>
    </source>
</reference>
<evidence type="ECO:0000259" key="3">
    <source>
        <dbReference type="PROSITE" id="PS50930"/>
    </source>
</evidence>
<dbReference type="Pfam" id="PF04397">
    <property type="entry name" value="LytTR"/>
    <property type="match status" value="1"/>
</dbReference>
<evidence type="ECO:0000256" key="1">
    <source>
        <dbReference type="PROSITE-ProRule" id="PRU00169"/>
    </source>
</evidence>
<dbReference type="SMART" id="SM00850">
    <property type="entry name" value="LytTR"/>
    <property type="match status" value="1"/>
</dbReference>
<dbReference type="Gene3D" id="3.40.50.2300">
    <property type="match status" value="1"/>
</dbReference>
<accession>A0A917IQ81</accession>
<comment type="caution">
    <text evidence="4">The sequence shown here is derived from an EMBL/GenBank/DDBJ whole genome shotgun (WGS) entry which is preliminary data.</text>
</comment>
<dbReference type="AlphaFoldDB" id="A0A917IQ81"/>
<dbReference type="Proteomes" id="UP000627292">
    <property type="component" value="Unassembled WGS sequence"/>
</dbReference>
<feature type="domain" description="Response regulatory" evidence="2">
    <location>
        <begin position="2"/>
        <end position="116"/>
    </location>
</feature>
<dbReference type="PROSITE" id="PS50110">
    <property type="entry name" value="RESPONSE_REGULATORY"/>
    <property type="match status" value="1"/>
</dbReference>
<proteinExistence type="predicted"/>
<keyword evidence="5" id="KW-1185">Reference proteome</keyword>
<dbReference type="PANTHER" id="PTHR37299:SF1">
    <property type="entry name" value="STAGE 0 SPORULATION PROTEIN A HOMOLOG"/>
    <property type="match status" value="1"/>
</dbReference>
<name>A0A917IQ81_9BACT</name>
<dbReference type="RefSeq" id="WP_188950866.1">
    <property type="nucleotide sequence ID" value="NZ_BMIB01000001.1"/>
</dbReference>
<keyword evidence="1" id="KW-0597">Phosphoprotein</keyword>
<dbReference type="SMART" id="SM00448">
    <property type="entry name" value="REC"/>
    <property type="match status" value="1"/>
</dbReference>
<dbReference type="InterPro" id="IPR046947">
    <property type="entry name" value="LytR-like"/>
</dbReference>
<evidence type="ECO:0008006" key="6">
    <source>
        <dbReference type="Google" id="ProtNLM"/>
    </source>
</evidence>
<sequence length="235" mass="26642">MNILILEDEMRIARRLARMTKQYFEYQPAHIELCDALPKGLAYVEKNPVHLLLLDLNLNGEDGFTLLQTMVSHSFHTIIVSAHTDKAITAFAYGVLDFVPKPFDEARLFKAFDRLRATTPAAVPEQTLQHLAIRANGAVKLVPLAQVQRIQGAGNYSELRLFNGHTELHDKSMDALEQLLPADAFVRIHRSYIIRWQDADQLLIEAGGRYAIRMKNGEVLPVGRSRYKNLRARLG</sequence>
<dbReference type="InterPro" id="IPR001789">
    <property type="entry name" value="Sig_transdc_resp-reg_receiver"/>
</dbReference>
<dbReference type="GO" id="GO:0003677">
    <property type="term" value="F:DNA binding"/>
    <property type="evidence" value="ECO:0007669"/>
    <property type="project" value="InterPro"/>
</dbReference>
<dbReference type="Pfam" id="PF00072">
    <property type="entry name" value="Response_reg"/>
    <property type="match status" value="1"/>
</dbReference>
<dbReference type="GO" id="GO:0000156">
    <property type="term" value="F:phosphorelay response regulator activity"/>
    <property type="evidence" value="ECO:0007669"/>
    <property type="project" value="InterPro"/>
</dbReference>
<dbReference type="PROSITE" id="PS50930">
    <property type="entry name" value="HTH_LYTTR"/>
    <property type="match status" value="1"/>
</dbReference>
<organism evidence="4 5">
    <name type="scientific">Filimonas zeae</name>
    <dbReference type="NCBI Taxonomy" id="1737353"/>
    <lineage>
        <taxon>Bacteria</taxon>
        <taxon>Pseudomonadati</taxon>
        <taxon>Bacteroidota</taxon>
        <taxon>Chitinophagia</taxon>
        <taxon>Chitinophagales</taxon>
        <taxon>Chitinophagaceae</taxon>
        <taxon>Filimonas</taxon>
    </lineage>
</organism>
<dbReference type="EMBL" id="BMIB01000001">
    <property type="protein sequence ID" value="GGH61206.1"/>
    <property type="molecule type" value="Genomic_DNA"/>
</dbReference>
<dbReference type="SUPFAM" id="SSF52172">
    <property type="entry name" value="CheY-like"/>
    <property type="match status" value="1"/>
</dbReference>
<feature type="domain" description="HTH LytTR-type" evidence="3">
    <location>
        <begin position="131"/>
        <end position="235"/>
    </location>
</feature>
<evidence type="ECO:0000259" key="2">
    <source>
        <dbReference type="PROSITE" id="PS50110"/>
    </source>
</evidence>
<reference evidence="4" key="2">
    <citation type="submission" date="2020-09" db="EMBL/GenBank/DDBJ databases">
        <authorList>
            <person name="Sun Q."/>
            <person name="Zhou Y."/>
        </authorList>
    </citation>
    <scope>NUCLEOTIDE SEQUENCE</scope>
    <source>
        <strain evidence="4">CGMCC 1.15290</strain>
    </source>
</reference>
<evidence type="ECO:0000313" key="5">
    <source>
        <dbReference type="Proteomes" id="UP000627292"/>
    </source>
</evidence>
<evidence type="ECO:0000313" key="4">
    <source>
        <dbReference type="EMBL" id="GGH61206.1"/>
    </source>
</evidence>
<gene>
    <name evidence="4" type="ORF">GCM10011379_09950</name>
</gene>
<dbReference type="InterPro" id="IPR011006">
    <property type="entry name" value="CheY-like_superfamily"/>
</dbReference>